<proteinExistence type="predicted"/>
<keyword evidence="2" id="KW-1185">Reference proteome</keyword>
<dbReference type="EMBL" id="JAPFFI010000021">
    <property type="protein sequence ID" value="KAJ6333016.1"/>
    <property type="molecule type" value="Genomic_DNA"/>
</dbReference>
<evidence type="ECO:0000313" key="1">
    <source>
        <dbReference type="EMBL" id="KAJ6333016.1"/>
    </source>
</evidence>
<protein>
    <submittedName>
        <fullName evidence="1">Uncharacterized protein</fullName>
    </submittedName>
</protein>
<comment type="caution">
    <text evidence="1">The sequence shown here is derived from an EMBL/GenBank/DDBJ whole genome shotgun (WGS) entry which is preliminary data.</text>
</comment>
<reference evidence="1" key="1">
    <citation type="submission" date="2022-10" db="EMBL/GenBank/DDBJ databases">
        <authorList>
            <person name="Hyden B.L."/>
            <person name="Feng K."/>
            <person name="Yates T."/>
            <person name="Jawdy S."/>
            <person name="Smart L.B."/>
            <person name="Muchero W."/>
        </authorList>
    </citation>
    <scope>NUCLEOTIDE SEQUENCE</scope>
    <source>
        <tissue evidence="1">Shoot tip</tissue>
    </source>
</reference>
<reference evidence="1" key="2">
    <citation type="journal article" date="2023" name="Int. J. Mol. Sci.">
        <title>De Novo Assembly and Annotation of 11 Diverse Shrub Willow (Salix) Genomes Reveals Novel Gene Organization in Sex-Linked Regions.</title>
        <authorList>
            <person name="Hyden B."/>
            <person name="Feng K."/>
            <person name="Yates T.B."/>
            <person name="Jawdy S."/>
            <person name="Cereghino C."/>
            <person name="Smart L.B."/>
            <person name="Muchero W."/>
        </authorList>
    </citation>
    <scope>NUCLEOTIDE SEQUENCE</scope>
    <source>
        <tissue evidence="1">Shoot tip</tissue>
    </source>
</reference>
<evidence type="ECO:0000313" key="2">
    <source>
        <dbReference type="Proteomes" id="UP001141253"/>
    </source>
</evidence>
<name>A0ABQ9ACS0_9ROSI</name>
<gene>
    <name evidence="1" type="ORF">OIU77_008967</name>
</gene>
<accession>A0ABQ9ACS0</accession>
<sequence length="155" mass="16660">MGNHAPPGNLTPLGNCWRSGLRWEMLRVRSSGGGEAARGVGGEEDSTVLLWLGLRVGFGVKLTNCREISFGFGSSEFTSSRIVCTGGLLSSIKSAKPNPRFLAWVSDLGGVPSPWPLSHASKTDLRSRAVEVVVVRSFSRSHFSVVGDLMIRCEV</sequence>
<dbReference type="Proteomes" id="UP001141253">
    <property type="component" value="Chromosome 11"/>
</dbReference>
<organism evidence="1 2">
    <name type="scientific">Salix suchowensis</name>
    <dbReference type="NCBI Taxonomy" id="1278906"/>
    <lineage>
        <taxon>Eukaryota</taxon>
        <taxon>Viridiplantae</taxon>
        <taxon>Streptophyta</taxon>
        <taxon>Embryophyta</taxon>
        <taxon>Tracheophyta</taxon>
        <taxon>Spermatophyta</taxon>
        <taxon>Magnoliopsida</taxon>
        <taxon>eudicotyledons</taxon>
        <taxon>Gunneridae</taxon>
        <taxon>Pentapetalae</taxon>
        <taxon>rosids</taxon>
        <taxon>fabids</taxon>
        <taxon>Malpighiales</taxon>
        <taxon>Salicaceae</taxon>
        <taxon>Saliceae</taxon>
        <taxon>Salix</taxon>
    </lineage>
</organism>